<dbReference type="EMBL" id="VIKS01000008">
    <property type="protein sequence ID" value="TQV87362.1"/>
    <property type="molecule type" value="Genomic_DNA"/>
</dbReference>
<dbReference type="Proteomes" id="UP000315439">
    <property type="component" value="Unassembled WGS sequence"/>
</dbReference>
<sequence length="839" mass="97022">MNLNAPKQLERDVAITGYNRPLKIAFIVHLEENERSHKILDSIFAFSYLCWCGTRFLIIPSTSDSLISDDYLKWLDILDPDIVYSYVELSDVLISRIEDINSPAELIEHNYGPQDRELLKPYLNGVCSPLGSVSTVHSPFVSTALRIGSEVRKTKIICEQLFDGDTSFVHDNFGNQLVEHSVLYEVPELFETLCLTSSETPENHIVGTERTHSISELLEKLADKEAITVSRLATIHSGAIGEITGSNLNESFIIFLGRTVLDRIAFWNSRLFYNERNDSLCSLIVSEQDFEDENFVTALGKYLNQNNFIGSGHNKVAIRSKSETVDKLNDARNLLAEKTHNFVFVPEDFSREICPTEEEVRHCYTGLNDDSFNFKMTENYSTNNVEKPDHLRYIMPKFSSHEVGDWCIEASIDRHNNLSRYSNVVDYWEIPRRKYVAEIFGKACVRISRHKLPVFLVGTKQGFPRDLRNKSKVELFIDLPDDEYVLSRLITGRGDYHRLDKRSVLENSKVEFIRVSDKGKGINGIISMFDSLNHASSLLANKLWRNVISSVENMFNEDEYIFEWNRIYGFFPRDNSIKLKVQEGLRLSSPKKATEYLNACFRDALESLVEREVFYPVHRWTCEFCGHKNYRTADSVKKSNTCDICNTTHTLPIGNRFEWKYLLNKFIWNTLYTNYGLPVLWGLSEIQYSARNNSFYYLPEVDLFYDWKDRSNKNEIDLVGVVDGKLFIGEAKRSADYFINDDEEVEKFKCLIREIKPDVAILVFEQYAENSDLIDTTKTSLEQFKVTLVDEIQFKIDLRIMISSDYENYAEFGFDFGETGSNVMRFNIKLEKEASQKKD</sequence>
<comment type="caution">
    <text evidence="1">The sequence shown here is derived from an EMBL/GenBank/DDBJ whole genome shotgun (WGS) entry which is preliminary data.</text>
</comment>
<organism evidence="1 2">
    <name type="scientific">Aliikangiella coralliicola</name>
    <dbReference type="NCBI Taxonomy" id="2592383"/>
    <lineage>
        <taxon>Bacteria</taxon>
        <taxon>Pseudomonadati</taxon>
        <taxon>Pseudomonadota</taxon>
        <taxon>Gammaproteobacteria</taxon>
        <taxon>Oceanospirillales</taxon>
        <taxon>Pleioneaceae</taxon>
        <taxon>Aliikangiella</taxon>
    </lineage>
</organism>
<name>A0A545UD26_9GAMM</name>
<reference evidence="1 2" key="1">
    <citation type="submission" date="2019-07" db="EMBL/GenBank/DDBJ databases">
        <title>Draft genome for Aliikangiella sp. M105.</title>
        <authorList>
            <person name="Wang G."/>
        </authorList>
    </citation>
    <scope>NUCLEOTIDE SEQUENCE [LARGE SCALE GENOMIC DNA]</scope>
    <source>
        <strain evidence="1 2">M105</strain>
    </source>
</reference>
<dbReference type="AlphaFoldDB" id="A0A545UD26"/>
<accession>A0A545UD26</accession>
<keyword evidence="2" id="KW-1185">Reference proteome</keyword>
<evidence type="ECO:0000313" key="1">
    <source>
        <dbReference type="EMBL" id="TQV87362.1"/>
    </source>
</evidence>
<dbReference type="RefSeq" id="WP_142894026.1">
    <property type="nucleotide sequence ID" value="NZ_ML660164.1"/>
</dbReference>
<proteinExistence type="predicted"/>
<evidence type="ECO:0000313" key="2">
    <source>
        <dbReference type="Proteomes" id="UP000315439"/>
    </source>
</evidence>
<gene>
    <name evidence="1" type="ORF">FLL46_13015</name>
</gene>
<dbReference type="OrthoDB" id="7056423at2"/>
<protein>
    <submittedName>
        <fullName evidence="1">Uncharacterized protein</fullName>
    </submittedName>
</protein>